<gene>
    <name evidence="3" type="ORF">AAE3_LOCUS4520</name>
</gene>
<accession>A0A8S0VR57</accession>
<feature type="domain" description="Alpha/beta hydrolase fold-3" evidence="2">
    <location>
        <begin position="171"/>
        <end position="391"/>
    </location>
</feature>
<evidence type="ECO:0000313" key="3">
    <source>
        <dbReference type="EMBL" id="CAA7262315.1"/>
    </source>
</evidence>
<comment type="caution">
    <text evidence="3">The sequence shown here is derived from an EMBL/GenBank/DDBJ whole genome shotgun (WGS) entry which is preliminary data.</text>
</comment>
<dbReference type="SUPFAM" id="SSF53474">
    <property type="entry name" value="alpha/beta-Hydrolases"/>
    <property type="match status" value="1"/>
</dbReference>
<dbReference type="InterPro" id="IPR029058">
    <property type="entry name" value="AB_hydrolase_fold"/>
</dbReference>
<protein>
    <recommendedName>
        <fullName evidence="2">Alpha/beta hydrolase fold-3 domain-containing protein</fullName>
    </recommendedName>
</protein>
<dbReference type="GO" id="GO:0016787">
    <property type="term" value="F:hydrolase activity"/>
    <property type="evidence" value="ECO:0007669"/>
    <property type="project" value="UniProtKB-KW"/>
</dbReference>
<proteinExistence type="predicted"/>
<keyword evidence="1" id="KW-0378">Hydrolase</keyword>
<evidence type="ECO:0000256" key="1">
    <source>
        <dbReference type="ARBA" id="ARBA00022801"/>
    </source>
</evidence>
<dbReference type="PANTHER" id="PTHR48081">
    <property type="entry name" value="AB HYDROLASE SUPERFAMILY PROTEIN C4A8.06C"/>
    <property type="match status" value="1"/>
</dbReference>
<reference evidence="3 4" key="1">
    <citation type="submission" date="2020-01" db="EMBL/GenBank/DDBJ databases">
        <authorList>
            <person name="Gupta K D."/>
        </authorList>
    </citation>
    <scope>NUCLEOTIDE SEQUENCE [LARGE SCALE GENOMIC DNA]</scope>
</reference>
<organism evidence="3 4">
    <name type="scientific">Cyclocybe aegerita</name>
    <name type="common">Black poplar mushroom</name>
    <name type="synonym">Agrocybe aegerita</name>
    <dbReference type="NCBI Taxonomy" id="1973307"/>
    <lineage>
        <taxon>Eukaryota</taxon>
        <taxon>Fungi</taxon>
        <taxon>Dikarya</taxon>
        <taxon>Basidiomycota</taxon>
        <taxon>Agaricomycotina</taxon>
        <taxon>Agaricomycetes</taxon>
        <taxon>Agaricomycetidae</taxon>
        <taxon>Agaricales</taxon>
        <taxon>Agaricineae</taxon>
        <taxon>Bolbitiaceae</taxon>
        <taxon>Cyclocybe</taxon>
    </lineage>
</organism>
<dbReference type="EMBL" id="CACVBS010000035">
    <property type="protein sequence ID" value="CAA7262315.1"/>
    <property type="molecule type" value="Genomic_DNA"/>
</dbReference>
<name>A0A8S0VR57_CYCAE</name>
<dbReference type="AlphaFoldDB" id="A0A8S0VR57"/>
<dbReference type="InterPro" id="IPR050300">
    <property type="entry name" value="GDXG_lipolytic_enzyme"/>
</dbReference>
<dbReference type="InterPro" id="IPR013094">
    <property type="entry name" value="AB_hydrolase_3"/>
</dbReference>
<sequence length="422" mass="47412">MGLWGLLKTLIVKSPAQYHWRTECRIKRLGPLSKRIVLAATRHQGGARIFQGPLKYSLTMSNNDRNALSIVDRLQMAWILLPAPIVAVWALVQAPFTTHGRSKSWKRNILDRLFRWIISGMNRRQARALLGTTRGAYDQFLKEHKMEPVVEEIGEDARLLWIGPKQTERVLLYLHGGAFLLGMSSFAASFWKYMQDHLGKRGKPTGVAILNYTLVPDLQFPGQLKQGVRAVQHLLDSGVKPENIQLVGDSAGGAFIYQIWSHILHPVDGVPKLELSSPFGGAYLVSPWVRMIDDEGKFFPSKGNLDYLTPATGNYWGHKVLDGLPASAIPYVEANSTPEGWLQGVEKCVKRVLISAGGVETLCGEIIKFQEVVKKHHKDVTFYLQDHGVHNEPYQDFMTKEKKLGKLTPLVLDWLDAGFEKS</sequence>
<dbReference type="Pfam" id="PF07859">
    <property type="entry name" value="Abhydrolase_3"/>
    <property type="match status" value="1"/>
</dbReference>
<evidence type="ECO:0000313" key="4">
    <source>
        <dbReference type="Proteomes" id="UP000467700"/>
    </source>
</evidence>
<dbReference type="Gene3D" id="3.40.50.1820">
    <property type="entry name" value="alpha/beta hydrolase"/>
    <property type="match status" value="1"/>
</dbReference>
<dbReference type="OrthoDB" id="2152029at2759"/>
<dbReference type="Proteomes" id="UP000467700">
    <property type="component" value="Unassembled WGS sequence"/>
</dbReference>
<dbReference type="PANTHER" id="PTHR48081:SF31">
    <property type="entry name" value="STERYL ACETYL HYDROLASE MUG81-RELATED"/>
    <property type="match status" value="1"/>
</dbReference>
<keyword evidence="4" id="KW-1185">Reference proteome</keyword>
<evidence type="ECO:0000259" key="2">
    <source>
        <dbReference type="Pfam" id="PF07859"/>
    </source>
</evidence>